<name>V5WKT3_9SPIO</name>
<dbReference type="HOGENOM" id="CLU_2958084_0_0_12"/>
<dbReference type="STRING" id="1307761.L21SP2_2909"/>
<keyword evidence="2" id="KW-1185">Reference proteome</keyword>
<reference evidence="1 2" key="1">
    <citation type="journal article" date="2015" name="Stand. Genomic Sci.">
        <title>Complete genome sequence and description of Salinispira pacifica gen. nov., sp. nov., a novel spirochaete isolated form a hypersaline microbial mat.</title>
        <authorList>
            <person name="Ben Hania W."/>
            <person name="Joseph M."/>
            <person name="Schumann P."/>
            <person name="Bunk B."/>
            <person name="Fiebig A."/>
            <person name="Sproer C."/>
            <person name="Klenk H.P."/>
            <person name="Fardeau M.L."/>
            <person name="Spring S."/>
        </authorList>
    </citation>
    <scope>NUCLEOTIDE SEQUENCE [LARGE SCALE GENOMIC DNA]</scope>
    <source>
        <strain evidence="1 2">L21-RPul-D2</strain>
    </source>
</reference>
<evidence type="ECO:0000313" key="2">
    <source>
        <dbReference type="Proteomes" id="UP000018680"/>
    </source>
</evidence>
<dbReference type="AlphaFoldDB" id="V5WKT3"/>
<protein>
    <submittedName>
        <fullName evidence="1">Uncharacterized protein</fullName>
    </submittedName>
</protein>
<organism evidence="1 2">
    <name type="scientific">Salinispira pacifica</name>
    <dbReference type="NCBI Taxonomy" id="1307761"/>
    <lineage>
        <taxon>Bacteria</taxon>
        <taxon>Pseudomonadati</taxon>
        <taxon>Spirochaetota</taxon>
        <taxon>Spirochaetia</taxon>
        <taxon>Spirochaetales</taxon>
        <taxon>Spirochaetaceae</taxon>
        <taxon>Salinispira</taxon>
    </lineage>
</organism>
<dbReference type="KEGG" id="slr:L21SP2_2909"/>
<accession>V5WKT3</accession>
<gene>
    <name evidence="1" type="ORF">L21SP2_2909</name>
</gene>
<dbReference type="Proteomes" id="UP000018680">
    <property type="component" value="Chromosome"/>
</dbReference>
<proteinExistence type="predicted"/>
<evidence type="ECO:0000313" key="1">
    <source>
        <dbReference type="EMBL" id="AHC16255.1"/>
    </source>
</evidence>
<sequence>MSATHIGRTSCAAKSHFTDPLPRLLNSIIAPRCLCNFVFHFNISVNPHEVTLKVTSRQY</sequence>
<dbReference type="EMBL" id="CP006939">
    <property type="protein sequence ID" value="AHC16255.1"/>
    <property type="molecule type" value="Genomic_DNA"/>
</dbReference>